<dbReference type="Proteomes" id="UP000217258">
    <property type="component" value="Chromosome I"/>
</dbReference>
<evidence type="ECO:0000313" key="2">
    <source>
        <dbReference type="Proteomes" id="UP000217258"/>
    </source>
</evidence>
<accession>A0ABN5C538</accession>
<sequence length="61" mass="7037">MPGNGLKASKLNLREINSRLQYKNYACKKLDVLSQPAARRYLFPFILATMRSHQFIGNKPQ</sequence>
<organism evidence="1 2">
    <name type="scientific">Pseudoalteromonas issachenkonii</name>
    <dbReference type="NCBI Taxonomy" id="152297"/>
    <lineage>
        <taxon>Bacteria</taxon>
        <taxon>Pseudomonadati</taxon>
        <taxon>Pseudomonadota</taxon>
        <taxon>Gammaproteobacteria</taxon>
        <taxon>Alteromonadales</taxon>
        <taxon>Pseudoalteromonadaceae</taxon>
        <taxon>Pseudoalteromonas</taxon>
    </lineage>
</organism>
<protein>
    <submittedName>
        <fullName evidence="1">Uncharacterized protein</fullName>
    </submittedName>
</protein>
<name>A0ABN5C538_9GAMM</name>
<proteinExistence type="predicted"/>
<dbReference type="EMBL" id="CP011030">
    <property type="protein sequence ID" value="ATC91789.1"/>
    <property type="molecule type" value="Genomic_DNA"/>
</dbReference>
<evidence type="ECO:0000313" key="1">
    <source>
        <dbReference type="EMBL" id="ATC91789.1"/>
    </source>
</evidence>
<reference evidence="1 2" key="1">
    <citation type="submission" date="2015-06" db="EMBL/GenBank/DDBJ databases">
        <authorList>
            <person name="Xie B.-B."/>
            <person name="Rong J.-C."/>
            <person name="Qin Q.-L."/>
            <person name="Zhang Y.-Z."/>
        </authorList>
    </citation>
    <scope>NUCLEOTIDE SEQUENCE [LARGE SCALE GENOMIC DNA]</scope>
    <source>
        <strain evidence="1 2">KMM 3549</strain>
    </source>
</reference>
<keyword evidence="2" id="KW-1185">Reference proteome</keyword>
<gene>
    <name evidence="1" type="ORF">PISS_a3055</name>
</gene>